<dbReference type="STRING" id="1447872.A0A1J9PGP7"/>
<protein>
    <submittedName>
        <fullName evidence="1">Uncharacterized protein</fullName>
    </submittedName>
</protein>
<name>A0A1J9PGP7_9EURO</name>
<dbReference type="AlphaFoldDB" id="A0A1J9PGP7"/>
<dbReference type="VEuPathDB" id="FungiDB:AJ78_04629"/>
<dbReference type="EMBL" id="LGRN01000177">
    <property type="protein sequence ID" value="OJD15082.1"/>
    <property type="molecule type" value="Genomic_DNA"/>
</dbReference>
<reference evidence="1 2" key="1">
    <citation type="submission" date="2015-07" db="EMBL/GenBank/DDBJ databases">
        <title>Emmonsia species relationships and genome sequence.</title>
        <authorList>
            <consortium name="The Broad Institute Genomics Platform"/>
            <person name="Cuomo C.A."/>
            <person name="Munoz J.F."/>
            <person name="Imamovic A."/>
            <person name="Priest M.E."/>
            <person name="Young S."/>
            <person name="Clay O.K."/>
            <person name="McEwen J.G."/>
        </authorList>
    </citation>
    <scope>NUCLEOTIDE SEQUENCE [LARGE SCALE GENOMIC DNA]</scope>
    <source>
        <strain evidence="1 2">UAMH 9510</strain>
    </source>
</reference>
<sequence>MPLSDLDIQKANKLFDLNGWAHIAVTQVMLPLPVKSKGTSSSRVPALSNSGHIQCVKVHNINVLGLNAAGTALWHQSRQWKDGRCQVEVFRQQDTHHLATKGLGLSDGESNCRESDGV</sequence>
<organism evidence="1 2">
    <name type="scientific">Emergomyces pasteurianus Ep9510</name>
    <dbReference type="NCBI Taxonomy" id="1447872"/>
    <lineage>
        <taxon>Eukaryota</taxon>
        <taxon>Fungi</taxon>
        <taxon>Dikarya</taxon>
        <taxon>Ascomycota</taxon>
        <taxon>Pezizomycotina</taxon>
        <taxon>Eurotiomycetes</taxon>
        <taxon>Eurotiomycetidae</taxon>
        <taxon>Onygenales</taxon>
        <taxon>Ajellomycetaceae</taxon>
        <taxon>Emergomyces</taxon>
    </lineage>
</organism>
<evidence type="ECO:0000313" key="1">
    <source>
        <dbReference type="EMBL" id="OJD15082.1"/>
    </source>
</evidence>
<accession>A0A1J9PGP7</accession>
<dbReference type="OrthoDB" id="4196652at2759"/>
<gene>
    <name evidence="1" type="ORF">AJ78_04629</name>
</gene>
<evidence type="ECO:0000313" key="2">
    <source>
        <dbReference type="Proteomes" id="UP000182235"/>
    </source>
</evidence>
<proteinExistence type="predicted"/>
<comment type="caution">
    <text evidence="1">The sequence shown here is derived from an EMBL/GenBank/DDBJ whole genome shotgun (WGS) entry which is preliminary data.</text>
</comment>
<keyword evidence="2" id="KW-1185">Reference proteome</keyword>
<dbReference type="Proteomes" id="UP000182235">
    <property type="component" value="Unassembled WGS sequence"/>
</dbReference>